<dbReference type="NCBIfam" id="TIGR00369">
    <property type="entry name" value="unchar_dom_1"/>
    <property type="match status" value="1"/>
</dbReference>
<dbReference type="SUPFAM" id="SSF54637">
    <property type="entry name" value="Thioesterase/thiol ester dehydrase-isomerase"/>
    <property type="match status" value="1"/>
</dbReference>
<evidence type="ECO:0000259" key="2">
    <source>
        <dbReference type="Pfam" id="PF03061"/>
    </source>
</evidence>
<keyword evidence="4" id="KW-1185">Reference proteome</keyword>
<sequence>MAEKAERTFWGYVGCEVVDVSNQSVEVKLKVEPHHLNLAGILHGGVHATLLDSAMGLHAMIMYPEAKIVTTNLNIHYVAPVEEDVIVRTQIVHQTQTVITTEGKLMNSKNELCALATASFRKA</sequence>
<protein>
    <submittedName>
        <fullName evidence="3">PaaI family thioesterase</fullName>
    </submittedName>
</protein>
<evidence type="ECO:0000313" key="3">
    <source>
        <dbReference type="EMBL" id="TSB46068.1"/>
    </source>
</evidence>
<accession>A0A553ZX80</accession>
<dbReference type="InterPro" id="IPR006683">
    <property type="entry name" value="Thioestr_dom"/>
</dbReference>
<dbReference type="InterPro" id="IPR003736">
    <property type="entry name" value="PAAI_dom"/>
</dbReference>
<proteinExistence type="predicted"/>
<keyword evidence="1" id="KW-0378">Hydrolase</keyword>
<name>A0A553ZX80_9BACI</name>
<dbReference type="PANTHER" id="PTHR43240">
    <property type="entry name" value="1,4-DIHYDROXY-2-NAPHTHOYL-COA THIOESTERASE 1"/>
    <property type="match status" value="1"/>
</dbReference>
<organism evidence="3 4">
    <name type="scientific">Alkalicoccobacillus porphyridii</name>
    <dbReference type="NCBI Taxonomy" id="2597270"/>
    <lineage>
        <taxon>Bacteria</taxon>
        <taxon>Bacillati</taxon>
        <taxon>Bacillota</taxon>
        <taxon>Bacilli</taxon>
        <taxon>Bacillales</taxon>
        <taxon>Bacillaceae</taxon>
        <taxon>Alkalicoccobacillus</taxon>
    </lineage>
</organism>
<dbReference type="EMBL" id="VLXZ01000008">
    <property type="protein sequence ID" value="TSB46068.1"/>
    <property type="molecule type" value="Genomic_DNA"/>
</dbReference>
<dbReference type="Pfam" id="PF03061">
    <property type="entry name" value="4HBT"/>
    <property type="match status" value="1"/>
</dbReference>
<evidence type="ECO:0000256" key="1">
    <source>
        <dbReference type="ARBA" id="ARBA00022801"/>
    </source>
</evidence>
<dbReference type="OrthoDB" id="337200at2"/>
<gene>
    <name evidence="3" type="ORF">FN960_13850</name>
</gene>
<dbReference type="AlphaFoldDB" id="A0A553ZX80"/>
<evidence type="ECO:0000313" key="4">
    <source>
        <dbReference type="Proteomes" id="UP000318521"/>
    </source>
</evidence>
<dbReference type="CDD" id="cd03443">
    <property type="entry name" value="PaaI_thioesterase"/>
    <property type="match status" value="1"/>
</dbReference>
<dbReference type="GO" id="GO:0016289">
    <property type="term" value="F:acyl-CoA hydrolase activity"/>
    <property type="evidence" value="ECO:0007669"/>
    <property type="project" value="UniProtKB-ARBA"/>
</dbReference>
<dbReference type="Gene3D" id="3.10.129.10">
    <property type="entry name" value="Hotdog Thioesterase"/>
    <property type="match status" value="1"/>
</dbReference>
<comment type="caution">
    <text evidence="3">The sequence shown here is derived from an EMBL/GenBank/DDBJ whole genome shotgun (WGS) entry which is preliminary data.</text>
</comment>
<feature type="domain" description="Thioesterase" evidence="2">
    <location>
        <begin position="40"/>
        <end position="114"/>
    </location>
</feature>
<dbReference type="Proteomes" id="UP000318521">
    <property type="component" value="Unassembled WGS sequence"/>
</dbReference>
<dbReference type="InterPro" id="IPR029069">
    <property type="entry name" value="HotDog_dom_sf"/>
</dbReference>
<reference evidence="3 4" key="1">
    <citation type="submission" date="2019-07" db="EMBL/GenBank/DDBJ databases">
        <authorList>
            <person name="Park Y.J."/>
            <person name="Jeong S.E."/>
            <person name="Jung H.S."/>
        </authorList>
    </citation>
    <scope>NUCLEOTIDE SEQUENCE [LARGE SCALE GENOMIC DNA]</scope>
    <source>
        <strain evidence="4">P16(2019)</strain>
    </source>
</reference>